<dbReference type="EMBL" id="CAFBMK010000026">
    <property type="protein sequence ID" value="CAB4903147.1"/>
    <property type="molecule type" value="Genomic_DNA"/>
</dbReference>
<feature type="domain" description="FAD dependent oxidoreductase" evidence="1">
    <location>
        <begin position="50"/>
        <end position="412"/>
    </location>
</feature>
<sequence>MSPWPTTPPTAAHRAAYAEARPTSFWLDEEHGGVVRPTPAPALVGPVTADLCIVGGGFTGLWAALHAKRDRPDRDVVLLEGETCGFGGSGRNGGFCVASLTHGLHNGAARFADELATLERLGLQNHADLCADLERYGIDCELEHTGELDVVLDPTRADWPEEDAALLRAHGHDVVVLDREAARAQLHSPVVHGGLWDRTGASLVHPGKLALGLRAAVLDAGVRVHEHTPVAELRDVPGAVDVVCSQGTVRAARVVLGTNAFRPLVREIRRYVVPVYDYVLMTEPLTAEGRAAIGWAGRQGMGDDQNRFHYFRLTADDRILWGGYDAVYRFGGPVGAEFDESDEVFARLSQQFSTAFPALDGIRFTHRWGGAIDTCSRFSVFFGTAHHGRVAYAAGYTGLGVAATRFGGRVALDLVDGRDTEATRLRYVREKPTPFPPEPLRSVGIAITQNRMAAEDRTGRRGLWLRTLDRLGLGFDS</sequence>
<organism evidence="2">
    <name type="scientific">freshwater metagenome</name>
    <dbReference type="NCBI Taxonomy" id="449393"/>
    <lineage>
        <taxon>unclassified sequences</taxon>
        <taxon>metagenomes</taxon>
        <taxon>ecological metagenomes</taxon>
    </lineage>
</organism>
<gene>
    <name evidence="2" type="ORF">UFOPK3564_00704</name>
</gene>
<dbReference type="InterPro" id="IPR036188">
    <property type="entry name" value="FAD/NAD-bd_sf"/>
</dbReference>
<evidence type="ECO:0000313" key="2">
    <source>
        <dbReference type="EMBL" id="CAB4903147.1"/>
    </source>
</evidence>
<dbReference type="AlphaFoldDB" id="A0A6J7G5C5"/>
<dbReference type="Gene3D" id="3.30.9.10">
    <property type="entry name" value="D-Amino Acid Oxidase, subunit A, domain 2"/>
    <property type="match status" value="1"/>
</dbReference>
<protein>
    <submittedName>
        <fullName evidence="2">Unannotated protein</fullName>
    </submittedName>
</protein>
<accession>A0A6J7G5C5</accession>
<dbReference type="SUPFAM" id="SSF51905">
    <property type="entry name" value="FAD/NAD(P)-binding domain"/>
    <property type="match status" value="1"/>
</dbReference>
<dbReference type="Pfam" id="PF01266">
    <property type="entry name" value="DAO"/>
    <property type="match status" value="1"/>
</dbReference>
<name>A0A6J7G5C5_9ZZZZ</name>
<dbReference type="GO" id="GO:0005737">
    <property type="term" value="C:cytoplasm"/>
    <property type="evidence" value="ECO:0007669"/>
    <property type="project" value="TreeGrafter"/>
</dbReference>
<dbReference type="InterPro" id="IPR006076">
    <property type="entry name" value="FAD-dep_OxRdtase"/>
</dbReference>
<evidence type="ECO:0000259" key="1">
    <source>
        <dbReference type="Pfam" id="PF01266"/>
    </source>
</evidence>
<proteinExistence type="predicted"/>
<dbReference type="PANTHER" id="PTHR13847:SF281">
    <property type="entry name" value="FAD DEPENDENT OXIDOREDUCTASE DOMAIN-CONTAINING PROTEIN"/>
    <property type="match status" value="1"/>
</dbReference>
<dbReference type="Gene3D" id="3.50.50.60">
    <property type="entry name" value="FAD/NAD(P)-binding domain"/>
    <property type="match status" value="1"/>
</dbReference>
<dbReference type="PANTHER" id="PTHR13847">
    <property type="entry name" value="SARCOSINE DEHYDROGENASE-RELATED"/>
    <property type="match status" value="1"/>
</dbReference>
<reference evidence="2" key="1">
    <citation type="submission" date="2020-05" db="EMBL/GenBank/DDBJ databases">
        <authorList>
            <person name="Chiriac C."/>
            <person name="Salcher M."/>
            <person name="Ghai R."/>
            <person name="Kavagutti S V."/>
        </authorList>
    </citation>
    <scope>NUCLEOTIDE SEQUENCE</scope>
</reference>